<organism evidence="2 3">
    <name type="scientific">Patiriisocius marinus</name>
    <dbReference type="NCBI Taxonomy" id="1397112"/>
    <lineage>
        <taxon>Bacteria</taxon>
        <taxon>Pseudomonadati</taxon>
        <taxon>Bacteroidota</taxon>
        <taxon>Flavobacteriia</taxon>
        <taxon>Flavobacteriales</taxon>
        <taxon>Flavobacteriaceae</taxon>
        <taxon>Patiriisocius</taxon>
    </lineage>
</organism>
<dbReference type="Proteomes" id="UP000326509">
    <property type="component" value="Unassembled WGS sequence"/>
</dbReference>
<keyword evidence="1" id="KW-0812">Transmembrane</keyword>
<evidence type="ECO:0000313" key="2">
    <source>
        <dbReference type="EMBL" id="GER60124.1"/>
    </source>
</evidence>
<gene>
    <name evidence="2" type="ORF">ULMA_22320</name>
</gene>
<feature type="transmembrane region" description="Helical" evidence="1">
    <location>
        <begin position="21"/>
        <end position="42"/>
    </location>
</feature>
<accession>A0A5J4IYM3</accession>
<reference evidence="2 3" key="1">
    <citation type="submission" date="2019-08" db="EMBL/GenBank/DDBJ databases">
        <title>Draft genome sequence of Ulvibacter marinus type strain NBRC 109484.</title>
        <authorList>
            <person name="Kawano K."/>
            <person name="Ushijima N."/>
            <person name="Kihara M."/>
            <person name="Itoh H."/>
        </authorList>
    </citation>
    <scope>NUCLEOTIDE SEQUENCE [LARGE SCALE GENOMIC DNA]</scope>
    <source>
        <strain evidence="2 3">NBRC 109484</strain>
    </source>
</reference>
<evidence type="ECO:0000256" key="1">
    <source>
        <dbReference type="SAM" id="Phobius"/>
    </source>
</evidence>
<keyword evidence="1" id="KW-1133">Transmembrane helix</keyword>
<protein>
    <submittedName>
        <fullName evidence="2">Uncharacterized protein</fullName>
    </submittedName>
</protein>
<evidence type="ECO:0000313" key="3">
    <source>
        <dbReference type="Proteomes" id="UP000326509"/>
    </source>
</evidence>
<keyword evidence="3" id="KW-1185">Reference proteome</keyword>
<dbReference type="AlphaFoldDB" id="A0A5J4IYM3"/>
<dbReference type="EMBL" id="BKCG01000005">
    <property type="protein sequence ID" value="GER60124.1"/>
    <property type="molecule type" value="Genomic_DNA"/>
</dbReference>
<proteinExistence type="predicted"/>
<keyword evidence="1" id="KW-0472">Membrane</keyword>
<comment type="caution">
    <text evidence="2">The sequence shown here is derived from an EMBL/GenBank/DDBJ whole genome shotgun (WGS) entry which is preliminary data.</text>
</comment>
<name>A0A5J4IYM3_9FLAO</name>
<feature type="transmembrane region" description="Helical" evidence="1">
    <location>
        <begin position="48"/>
        <end position="70"/>
    </location>
</feature>
<sequence length="72" mass="8293">MSKEIKSLISWLTKSYNVGMFVVRIGIYFSEVNLLTLKTMIMVEIDRISNFLGSELIVIFKSIGWTFVLAEK</sequence>